<evidence type="ECO:0000256" key="1">
    <source>
        <dbReference type="SAM" id="Coils"/>
    </source>
</evidence>
<keyword evidence="1" id="KW-0175">Coiled coil</keyword>
<feature type="region of interest" description="Disordered" evidence="2">
    <location>
        <begin position="277"/>
        <end position="342"/>
    </location>
</feature>
<feature type="compositionally biased region" description="Pro residues" evidence="2">
    <location>
        <begin position="282"/>
        <end position="312"/>
    </location>
</feature>
<dbReference type="RefSeq" id="WP_181616409.1">
    <property type="nucleotide sequence ID" value="NZ_BAABAM010000015.1"/>
</dbReference>
<organism evidence="3 4">
    <name type="scientific">Nonomuraea soli</name>
    <dbReference type="NCBI Taxonomy" id="1032476"/>
    <lineage>
        <taxon>Bacteria</taxon>
        <taxon>Bacillati</taxon>
        <taxon>Actinomycetota</taxon>
        <taxon>Actinomycetes</taxon>
        <taxon>Streptosporangiales</taxon>
        <taxon>Streptosporangiaceae</taxon>
        <taxon>Nonomuraea</taxon>
    </lineage>
</organism>
<gene>
    <name evidence="3" type="ORF">HNR30_009127</name>
</gene>
<dbReference type="AlphaFoldDB" id="A0A7W0CUS3"/>
<dbReference type="EMBL" id="JACDUR010000013">
    <property type="protein sequence ID" value="MBA2897721.1"/>
    <property type="molecule type" value="Genomic_DNA"/>
</dbReference>
<keyword evidence="4" id="KW-1185">Reference proteome</keyword>
<evidence type="ECO:0000313" key="3">
    <source>
        <dbReference type="EMBL" id="MBA2897721.1"/>
    </source>
</evidence>
<feature type="coiled-coil region" evidence="1">
    <location>
        <begin position="104"/>
        <end position="131"/>
    </location>
</feature>
<sequence length="342" mass="36140">MATRRDTRGDAFGMDLAGVKHTKRPTASTRLAKLITEQIQTVARGQAPRQSATVGELGGFAVTTRAYRSFDKINVEMALAGVPRSAIVMSQAQFEAATEGGGLIQRLENRLGSLERLKSQSETDIVKLEGEIEKARGGQGGTFENMDALLAARERVSTLKAQVNALAAHPNFDAEQIIQALDGVAGATSFVKEAGKVTFTLPNGRTGVVVPGGQERAYTVQVYEQNRASGTQCPAATPELPATLRTLAGEHALVPDVLLQEVRQRAVPIDIDVADEAAPTAEPEPAPPPSQAPPLAPSPTPSPTAPAPPSTTPPTAVSTPGNPARLSVTTRTPPWSRRQWRA</sequence>
<evidence type="ECO:0000256" key="2">
    <source>
        <dbReference type="SAM" id="MobiDB-lite"/>
    </source>
</evidence>
<reference evidence="3 4" key="1">
    <citation type="submission" date="2020-07" db="EMBL/GenBank/DDBJ databases">
        <title>Genomic Encyclopedia of Type Strains, Phase IV (KMG-IV): sequencing the most valuable type-strain genomes for metagenomic binning, comparative biology and taxonomic classification.</title>
        <authorList>
            <person name="Goeker M."/>
        </authorList>
    </citation>
    <scope>NUCLEOTIDE SEQUENCE [LARGE SCALE GENOMIC DNA]</scope>
    <source>
        <strain evidence="3 4">DSM 45533</strain>
    </source>
</reference>
<protein>
    <submittedName>
        <fullName evidence="3">Uncharacterized protein</fullName>
    </submittedName>
</protein>
<accession>A0A7W0CUS3</accession>
<proteinExistence type="predicted"/>
<dbReference type="Proteomes" id="UP000530928">
    <property type="component" value="Unassembled WGS sequence"/>
</dbReference>
<evidence type="ECO:0000313" key="4">
    <source>
        <dbReference type="Proteomes" id="UP000530928"/>
    </source>
</evidence>
<name>A0A7W0CUS3_9ACTN</name>
<comment type="caution">
    <text evidence="3">The sequence shown here is derived from an EMBL/GenBank/DDBJ whole genome shotgun (WGS) entry which is preliminary data.</text>
</comment>